<evidence type="ECO:0000256" key="1">
    <source>
        <dbReference type="ARBA" id="ARBA00001974"/>
    </source>
</evidence>
<evidence type="ECO:0000256" key="2">
    <source>
        <dbReference type="ARBA" id="ARBA00004367"/>
    </source>
</evidence>
<feature type="binding site" evidence="17">
    <location>
        <position position="243"/>
    </location>
    <ligand>
        <name>FAD</name>
        <dbReference type="ChEBI" id="CHEBI:57692"/>
    </ligand>
</feature>
<evidence type="ECO:0000256" key="10">
    <source>
        <dbReference type="ARBA" id="ARBA00022982"/>
    </source>
</evidence>
<gene>
    <name evidence="20" type="primary">ERO1LB</name>
</gene>
<evidence type="ECO:0000256" key="11">
    <source>
        <dbReference type="ARBA" id="ARBA00023002"/>
    </source>
</evidence>
<dbReference type="AlphaFoldDB" id="T2MA59"/>
<feature type="binding site" evidence="17">
    <location>
        <position position="230"/>
    </location>
    <ligand>
        <name>FAD</name>
        <dbReference type="ChEBI" id="CHEBI:57692"/>
    </ligand>
</feature>
<dbReference type="SUPFAM" id="SSF110019">
    <property type="entry name" value="ERO1-like"/>
    <property type="match status" value="1"/>
</dbReference>
<dbReference type="InterPro" id="IPR007266">
    <property type="entry name" value="Ero1"/>
</dbReference>
<keyword evidence="13 18" id="KW-1015">Disulfide bond</keyword>
<proteinExistence type="evidence at transcript level"/>
<keyword evidence="6" id="KW-0285">Flavoprotein</keyword>
<comment type="subcellular location">
    <subcellularLocation>
        <location evidence="2">Endoplasmic reticulum membrane</location>
        <topology evidence="2">Peripheral membrane protein</topology>
        <orientation evidence="2">Lumenal side</orientation>
    </subcellularLocation>
</comment>
<keyword evidence="19" id="KW-1133">Transmembrane helix</keyword>
<keyword evidence="9 17" id="KW-0274">FAD</keyword>
<protein>
    <submittedName>
        <fullName evidence="20">ERO1-like protein beta</fullName>
    </submittedName>
</protein>
<dbReference type="PANTHER" id="PTHR12613:SF0">
    <property type="entry name" value="ERO1-LIKE PROTEIN"/>
    <property type="match status" value="1"/>
</dbReference>
<evidence type="ECO:0000256" key="8">
    <source>
        <dbReference type="ARBA" id="ARBA00022824"/>
    </source>
</evidence>
<feature type="binding site" evidence="17">
    <location>
        <position position="232"/>
    </location>
    <ligand>
        <name>FAD</name>
        <dbReference type="ChEBI" id="CHEBI:57692"/>
    </ligand>
</feature>
<feature type="binding site" evidence="17">
    <location>
        <position position="321"/>
    </location>
    <ligand>
        <name>FAD</name>
        <dbReference type="ChEBI" id="CHEBI:57692"/>
    </ligand>
</feature>
<name>T2MA59_HYDVU</name>
<evidence type="ECO:0000256" key="7">
    <source>
        <dbReference type="ARBA" id="ARBA00022729"/>
    </source>
</evidence>
<dbReference type="OrthoDB" id="269384at2759"/>
<feature type="binding site" evidence="17">
    <location>
        <position position="284"/>
    </location>
    <ligand>
        <name>FAD</name>
        <dbReference type="ChEBI" id="CHEBI:57692"/>
    </ligand>
</feature>
<accession>T2MA59</accession>
<keyword evidence="15" id="KW-0676">Redox-active center</keyword>
<evidence type="ECO:0000313" key="20">
    <source>
        <dbReference type="EMBL" id="CDG69009.1"/>
    </source>
</evidence>
<comment type="similarity">
    <text evidence="3">Belongs to the EROs family.</text>
</comment>
<dbReference type="InterPro" id="IPR037192">
    <property type="entry name" value="ERO1-like_sf"/>
</dbReference>
<comment type="cofactor">
    <cofactor evidence="1 17">
        <name>FAD</name>
        <dbReference type="ChEBI" id="CHEBI:57692"/>
    </cofactor>
</comment>
<evidence type="ECO:0000256" key="18">
    <source>
        <dbReference type="PIRSR" id="PIRSR017205-3"/>
    </source>
</evidence>
<feature type="binding site" evidence="17">
    <location>
        <position position="287"/>
    </location>
    <ligand>
        <name>FAD</name>
        <dbReference type="ChEBI" id="CHEBI:57692"/>
    </ligand>
</feature>
<keyword evidence="10" id="KW-0249">Electron transport</keyword>
<dbReference type="GO" id="GO:0016972">
    <property type="term" value="F:thiol oxidase activity"/>
    <property type="evidence" value="ECO:0007669"/>
    <property type="project" value="InterPro"/>
</dbReference>
<evidence type="ECO:0000256" key="13">
    <source>
        <dbReference type="ARBA" id="ARBA00023157"/>
    </source>
</evidence>
<keyword evidence="19" id="KW-0812">Transmembrane</keyword>
<dbReference type="EMBL" id="HAAD01002777">
    <property type="protein sequence ID" value="CDG69009.1"/>
    <property type="molecule type" value="mRNA"/>
</dbReference>
<dbReference type="PANTHER" id="PTHR12613">
    <property type="entry name" value="ERO1-RELATED"/>
    <property type="match status" value="1"/>
</dbReference>
<feature type="non-terminal residue" evidence="20">
    <location>
        <position position="1"/>
    </location>
</feature>
<feature type="active site" evidence="16">
    <location>
        <position position="429"/>
    </location>
</feature>
<feature type="transmembrane region" description="Helical" evidence="19">
    <location>
        <begin position="12"/>
        <end position="32"/>
    </location>
</feature>
<evidence type="ECO:0000256" key="19">
    <source>
        <dbReference type="SAM" id="Phobius"/>
    </source>
</evidence>
<keyword evidence="5" id="KW-0813">Transport</keyword>
<evidence type="ECO:0000256" key="15">
    <source>
        <dbReference type="ARBA" id="ARBA00023284"/>
    </source>
</evidence>
<dbReference type="GO" id="GO:0034975">
    <property type="term" value="P:protein folding in endoplasmic reticulum"/>
    <property type="evidence" value="ECO:0007669"/>
    <property type="project" value="InterPro"/>
</dbReference>
<evidence type="ECO:0000256" key="14">
    <source>
        <dbReference type="ARBA" id="ARBA00023180"/>
    </source>
</evidence>
<reference evidence="20" key="1">
    <citation type="journal article" date="2013" name="Genome Biol. Evol.">
        <title>Punctuated emergences of genetic and phenotypic innovations in eumetazoan, bilaterian, euteleostome, and hominidae ancestors.</title>
        <authorList>
            <person name="Wenger Y."/>
            <person name="Galliot B."/>
        </authorList>
    </citation>
    <scope>NUCLEOTIDE SEQUENCE</scope>
    <source>
        <tissue evidence="20">Whole animals</tissue>
    </source>
</reference>
<comment type="subunit">
    <text evidence="4">May function both as a monomer and a homodimer.</text>
</comment>
<evidence type="ECO:0000256" key="16">
    <source>
        <dbReference type="PIRSR" id="PIRSR017205-1"/>
    </source>
</evidence>
<keyword evidence="14" id="KW-0325">Glycoprotein</keyword>
<feature type="disulfide bond" description="Redox-active" evidence="18">
    <location>
        <begin position="426"/>
        <end position="429"/>
    </location>
</feature>
<organism evidence="20">
    <name type="scientific">Hydra vulgaris</name>
    <name type="common">Hydra</name>
    <name type="synonym">Hydra attenuata</name>
    <dbReference type="NCBI Taxonomy" id="6087"/>
    <lineage>
        <taxon>Eukaryota</taxon>
        <taxon>Metazoa</taxon>
        <taxon>Cnidaria</taxon>
        <taxon>Hydrozoa</taxon>
        <taxon>Hydroidolina</taxon>
        <taxon>Anthoathecata</taxon>
        <taxon>Aplanulata</taxon>
        <taxon>Hydridae</taxon>
        <taxon>Hydra</taxon>
    </lineage>
</organism>
<evidence type="ECO:0000256" key="3">
    <source>
        <dbReference type="ARBA" id="ARBA00008277"/>
    </source>
</evidence>
<keyword evidence="12 19" id="KW-0472">Membrane</keyword>
<evidence type="ECO:0000256" key="12">
    <source>
        <dbReference type="ARBA" id="ARBA00023136"/>
    </source>
</evidence>
<feature type="active site" description="Nucleophile" evidence="16">
    <location>
        <position position="426"/>
    </location>
</feature>
<evidence type="ECO:0000256" key="5">
    <source>
        <dbReference type="ARBA" id="ARBA00022448"/>
    </source>
</evidence>
<evidence type="ECO:0000256" key="9">
    <source>
        <dbReference type="ARBA" id="ARBA00022827"/>
    </source>
</evidence>
<evidence type="ECO:0000256" key="4">
    <source>
        <dbReference type="ARBA" id="ARBA00011802"/>
    </source>
</evidence>
<dbReference type="GO" id="GO:0015035">
    <property type="term" value="F:protein-disulfide reductase activity"/>
    <property type="evidence" value="ECO:0007669"/>
    <property type="project" value="InterPro"/>
</dbReference>
<keyword evidence="7" id="KW-0732">Signal</keyword>
<evidence type="ECO:0000256" key="6">
    <source>
        <dbReference type="ARBA" id="ARBA00022630"/>
    </source>
</evidence>
<feature type="disulfide bond" evidence="18">
    <location>
        <begin position="158"/>
        <end position="209"/>
    </location>
</feature>
<keyword evidence="8" id="KW-0256">Endoplasmic reticulum</keyword>
<evidence type="ECO:0000256" key="17">
    <source>
        <dbReference type="PIRSR" id="PIRSR017205-2"/>
    </source>
</evidence>
<dbReference type="GO" id="GO:0071949">
    <property type="term" value="F:FAD binding"/>
    <property type="evidence" value="ECO:0007669"/>
    <property type="project" value="InterPro"/>
</dbReference>
<keyword evidence="11" id="KW-0560">Oxidoreductase</keyword>
<dbReference type="PIRSF" id="PIRSF017205">
    <property type="entry name" value="ERO1"/>
    <property type="match status" value="1"/>
</dbReference>
<dbReference type="GO" id="GO:0005789">
    <property type="term" value="C:endoplasmic reticulum membrane"/>
    <property type="evidence" value="ECO:0007669"/>
    <property type="project" value="UniProtKB-SubCell"/>
</dbReference>
<dbReference type="Pfam" id="PF04137">
    <property type="entry name" value="ERO1"/>
    <property type="match status" value="1"/>
</dbReference>
<sequence length="496" mass="57145">LVFKYNVIKMKIIIYMLFIIQIILFTTCHGAKKSKSGIETTEYSWYHSKYKDADSCLCQLTGKLEDCCCTIEDVEAINSNHIYSKLVDIISHNYFRYIKLNLHRGCPFWQDWGKCAIKNCKVDTCSDEELPPGLKDVHNICSKENKYGKDSQNSKDTCFKDFSNVASNSEELCSVGKEKTLGDIDKTISDQQKEHFKGWSNYDADTSFCVDLEDDVDNSSWIDLTINPERYTGYQGKDANRIWMSIYKENCFLPENSPRNYEEFKAKFLSKTCIEKRVFYRTVSGLHASISIHLSYKYLLQKKSLLENEVWGPNIKEFKKRFDAAHTNGNGPHWLKNVFFTYSVVLRAVIKATPYWKEAVFYTGNSTSDLKLKEQILDFINSTRACPSTFDESVMFTGDPEQAAKLKEEFRLHYKNITRIMDCVGCERCRLWGKLQTTGIGTALKILFSSSKWDVVPVINGKKFSLTRTETVSLFQVLSKLSASVQIISEFKNHDK</sequence>
<feature type="disulfide bond" description="Redox-active" evidence="18">
    <location>
        <begin position="115"/>
        <end position="120"/>
    </location>
</feature>